<dbReference type="OrthoDB" id="3259391at2"/>
<sequence length="212" mass="22417">MSIAQLPGSGAAAPRVARDRVARDRLLALVTQIEGDGLDVAEEMLAGIVAHQHAGTRGLTSTEVSVLDRLGVGEAALQAPTALPATTRGRLWERQAEQQSCTVSEAADMLGVTAARVRQRCTAGTLLAQRRSEGWRLPRFQFPDGREPRGWSAVAQAIPPGTPLLLTERVLTSPAPRLRVDGESLAPLEWLAQGGDPATAAAAVDDALNRLP</sequence>
<keyword evidence="1" id="KW-0238">DNA-binding</keyword>
<dbReference type="EMBL" id="CP035806">
    <property type="protein sequence ID" value="QBE47556.1"/>
    <property type="molecule type" value="Genomic_DNA"/>
</dbReference>
<reference evidence="1 2" key="1">
    <citation type="submission" date="2019-02" db="EMBL/GenBank/DDBJ databases">
        <authorList>
            <person name="Sun L."/>
            <person name="Pan D."/>
            <person name="Wu X."/>
        </authorList>
    </citation>
    <scope>NUCLEOTIDE SEQUENCE [LARGE SCALE GENOMIC DNA]</scope>
    <source>
        <strain evidence="1 2">JW-1</strain>
    </source>
</reference>
<organism evidence="1 2">
    <name type="scientific">Leucobacter triazinivorans</name>
    <dbReference type="NCBI Taxonomy" id="1784719"/>
    <lineage>
        <taxon>Bacteria</taxon>
        <taxon>Bacillati</taxon>
        <taxon>Actinomycetota</taxon>
        <taxon>Actinomycetes</taxon>
        <taxon>Micrococcales</taxon>
        <taxon>Microbacteriaceae</taxon>
        <taxon>Leucobacter</taxon>
    </lineage>
</organism>
<evidence type="ECO:0000313" key="2">
    <source>
        <dbReference type="Proteomes" id="UP000289260"/>
    </source>
</evidence>
<keyword evidence="2" id="KW-1185">Reference proteome</keyword>
<accession>A0A4P6KBA4</accession>
<protein>
    <submittedName>
        <fullName evidence="1">DNA-binding protein</fullName>
    </submittedName>
</protein>
<dbReference type="Proteomes" id="UP000289260">
    <property type="component" value="Chromosome"/>
</dbReference>
<dbReference type="KEGG" id="ltr:EVS81_00840"/>
<gene>
    <name evidence="1" type="ORF">EVS81_00840</name>
</gene>
<name>A0A4P6KBA4_9MICO</name>
<dbReference type="GO" id="GO:0003677">
    <property type="term" value="F:DNA binding"/>
    <property type="evidence" value="ECO:0007669"/>
    <property type="project" value="UniProtKB-KW"/>
</dbReference>
<proteinExistence type="predicted"/>
<dbReference type="AlphaFoldDB" id="A0A4P6KBA4"/>
<evidence type="ECO:0000313" key="1">
    <source>
        <dbReference type="EMBL" id="QBE47556.1"/>
    </source>
</evidence>
<dbReference type="RefSeq" id="WP_130108714.1">
    <property type="nucleotide sequence ID" value="NZ_CP035806.1"/>
</dbReference>